<feature type="compositionally biased region" description="Low complexity" evidence="15">
    <location>
        <begin position="4185"/>
        <end position="4195"/>
    </location>
</feature>
<dbReference type="InterPro" id="IPR013594">
    <property type="entry name" value="Dynein_heavy_tail"/>
</dbReference>
<keyword evidence="7" id="KW-0067">ATP-binding</keyword>
<dbReference type="Pfam" id="PF12781">
    <property type="entry name" value="AAA_9"/>
    <property type="match status" value="1"/>
</dbReference>
<sequence>MTTDYKQYGDLLASLDRFSQRNRKTFSPSTLIHKTARMGTVTDERLKWLELRIGSSMRPRNEDLKNMMANDENRLAFYEFVNNEDVKRLLVYMRPGRQIVATLQPPMELQSKTIYFLKCNSGTKLTKDNMDTEVYYTDSSNVPLDHLEMTIREVFLPLLSTNNLSLASAAGNGDKVMDILHRLMAAVEVTQGHVEGRIVLNLPSIEVLAEAAASPSRRAAVLHVLETTVIGWIKQIRAVLRHDPQEALTAQFGKEPGPLDEISMWENHLDRLRSINDQLASDVAKDILQNLETANSQYAQSFSGVRKDISKAEAETSRILKFLSTMEPWYKKLHGSTNSQTIIKLFKPLMHVLNLVWSYSTYYHQIDKFHQLIRLLSNEVVHRAIAMVGDDILREPLESYSKLKEALRVCAAFRGTYLDFKDKADDQNAKNIAENAEKLAARPQGNLFTTKMYGPHAYAPRYGLRHLDGGSSSDSMDEDELWMDSPWPARNAPCFDLLNNFMERCNDVLELVETTRHFRLLAGAAEVGGAGSASLDAMVKELHVKYTIAMKEFFSQVSNVLSIDGTQMFERAFFNFRTTVKALEKRLSGILRLAFEQCGIVQSQLRLLEVFEGVSGRELVQAHLKDVDKQLVYNFSEELQQCRSIFKERYYSPPPHHNMPPIVSKLMWIHALKERIRIPMEKMRQVSPHSLEGDQGYQMRETYTEVMGELEAFESNIVAKWQTDIVSELSSKLKQPLLIAEEYDDEIDVRPQIIHVNLDPQLLLVLKEIHYLSRPPFNIKLPEPAKELCRNTNSQDLNVTATRLETIVSKYNTIMRTITAFERPMFERKLLQIDCLLEQGLQQYTWKMKESADFIESAMSLVCLDVHQNLDIVQTNCHEVAEMTMSWSQGTLDVFQARDKSLSYSMDQLMDLHKQLNDELENIVSPAGLRVHALVKESYEVVQISAASPAWRDYIDYMDAIVLDGLKQASLASLRGMLNTLVQANMVEDPAESLVVPILTIRLELIENSVGFRPPLDQSTSVVSVQELVHTWLQSYLARGKLVTMLGPKGSYEDYIAADEEVKQLLADVNQVVSDNGEDCKKLLEVFKEYAFLWQQDVSQTFEDFLQGYITPNPLRSRSATQRTTAQKQEAVQSSGGLLAGKSDRSSQASRASSAKSTISQEVLEHAERTFLTPKAMQEGEKSNVPSLDEFDSEIDTYRTARDEIMGLEEYHNVGWIRVDLQPIKQVLTTYASKWMWTFTKYLSDQVTSMLEKLDMFLKRIEPEIESITGEERDTASFMKMMRLFNEVSAQQSEMDGKFAAMHRTVLLLKKYGQILPEKTQFLFNAAPGRWNNLKTKVSLAKQRLGPRIQEESASITVDLEAFSVRVQSLSDDLDNSDVYQRECSIADAHSIVDSFSKRLLVLENEAQDLIELQELLEASVVNFSVLPTCRHELNNLKQVWETVRVIEEQQSEWKRHRWQKMNTKFLREETNKQLDIVRALPEDVFTWDVYMGLHESITTIQACLPLIDDLSNPAMRTRHWKQLVRVTGGALTIDNDTLKRMTLKELLSLGLQQHVDDVRAIVQRAVKDLAIENALKTYEEVWLSKVFELRYHVRNKMSSSADVTQDNQSEYSQSEVAGPVSTAASRNARTVSRVSNQSSHSKNKRSSISSLPASLINLGEDPGTLMLLTHTDPIFEELEHHQITLQAMQSNSAAGSFLDEVLKWQKRLQNIEAVLTCWLEVQDKWVEMEEVYTSSDVRQALSHDANRFSTANKDFRLLMRATEKNPNVLQCCSRKNILKILEHMNQSLEVCRKTLLHHLERRRQIFPRFFFLSMDDVLHIVCTGYDLNMVNLYISKVLQNVGCLVWEEVDDQERYNFIITGIQSALGERMMLDQAVCCEGQIETWLSSLVAQIKSSLQSQLSQALGYGKTSKPRLAHSPRKAAASAEGENQAAQDGQKSQTASQNLQEGDGAGEGKTATEDGTAGPVVVVTPGRASQGGNTAEGTPRASVGKGEQAQGSAQGGDDLKEGKSWTLDHVTEIVHLATRVQTSRQLAQALESFDNGDKDALTDCLAKLDSSIKATVLLLKGLEGEKEEIIQSSKGKQEMNSQDISGERDQESEIDLPGSPAFRKPGSDIHGHEAAKSPGYAAGMDDEVDGVSKDGTATTLPVDTMNLMVEPSSERQGGSLGGGASITGPASAVGREEGQGAEGEEQAPVPPEVKLMLFPSQVHKLTSLLSLLAHLRDLVQRLIDISDQRLPTESFDWKSQLRYEFEPTNVTTTVTCLSAQFDYGFEYLGSSTREVISPLTERVFVMITQAVKAHTGMLCMGPREGTKFEIVHEMSKCLGQPLYVFNCTKATDYIQLQDIFRGLATTGCWVCFNDMSMLQPSCLSLLAQMMATVMDALRAGKGAVHLQTDDVQLSPHGACFGLMNSSVPVKPHDSDKLLIYPSAAAQLPDSVLNQFRVISLAKPDLLLSLQVMLFSQGFLYGRELAWKTNQLYETCQHMFGTNTFVTNNVTLGVSRSASFYGWSIQSLKGVVEEAGAMLEKTQTEDKETGLSTIQEFGESSSEEDSGTLVQAAKKLQQEEEALVTALRDTFLPRMPSRDASIFATIVNDLWPNVEVAMVFGGEEEDDGPRLVSGVKKYNSLHSLKSDTRVKSSKSQDSQRSIKDSLKLNTPVVPMLHAGHEKFSAMLEMGSKQVLEDINDAIAVATADLALLPGTAFQARVMQLSQLNAAHQAILVVGPPGCGKSECIKTFAVAERERGKYINVQSIFTKAVETGELFGSYDVKTREWQDGLLTALLRKFCVTPPSAIDSDNRNMMKIMQLDGECDSYQMELLQSILNNSGSVVMANNERLSIPDNLRVIWELESLEHMSPSVLATVGVLVMSSSDVGWKLMLVQWLEHRNEPDKDLLTEFCNIYLETIVDYVTRCTQPAMLSSNGKKKTFKEGSVGPPLIGAPASPKTPQYKRTISHSMVNMVRTFINLLEVLVNPFNDLSDVEYERYFNYAAIWAFGGTLAYEHREDFSDWWKDTFQEHIDYPPEGTVFDYVVDNESHEFVHWSELVPSYTGTPHQGIPHDAFVHTVQTEQLLHLLGLLTDAGKPVMLVGENGCGKTAIINERIRTVCSGEVAEVLSLTLYANRFTNARLLFDRIDERLEWKHGRTFVPKGNKRLLCLVDDVNLSQTDAFGHQTACELIREHLDDGGFYSPANHMWRYVKSVTYVTSVNPQTTANVPPMSQRLLRHFAVFGCPYPSTDELKTIYSTLLNTHFFTPENASSSSSAAQQFGLHDDRSQGGNVRFLEESLRTVMTSMVKVTVELSERMRSMFLPTAQRCHYFFTTRDLSTIFRNICLSLRPGCNKRNLLLLWQHEAFWVYGKRMVNEVDFRRFRQAFVTAVRKQFIDDDQIQTIIRPRSPLFTNLMEQDSGIVTAGMINARVNQNVSDEDAKTDLYRPAKSFAAVKELLERGVEEYNKIHPRIKMALYKTVIEQVCRLARTMASPHEGANSVLVAEGCPARCSVIVRLAANLCGYTIHQVTSTNPSLPAQARMDQFKADLVSGYTRAGAKGEHILLLLREEELAERDYLVYLTEFIISGAITHLFTYEEQTTIINSIRTEVTQAGLTYTRDVAWNFFLRTVRNNFRVMLVMCGGGNQFHAMCRDYPTLAKNVNFIWFPHWSKTQLIEHALFHVKEEMPWLSEMQQENVSHMLASMHLVLRQQDGGEQTCGEYCHVNNTGYQKFVERFISLANAKDTEVNRTHETVTKTLQQIRHENEVAIRLKKQLEHEMVVLQERKAGTIKILSQIGQDTAITEQQIRVVKNQLEKITHLKKRLPEYQVAHERAVYKAIAIVADTKKVVKLMDVDDLAELRGMQKPSLEIEDLMAAIIMLLKSPSADLTWQKGAKRQMANLERFVEELTTFDDFQLPEATLVLVEPFLKKPTFEPEAMAEKTGNSACGALCKWVRGVVRYHRMMISKVKPLHQKVEETTLAVDSAQHKMNTLENKRKALEIRLADLARGFEEATIDKNEQEEKTVKMKKMLDTAAQLRRILRGERQRCQQIFDSHERRLVAIPGGCAMAAAFATYLGAYHHNFRRVMLTVHWPGCLRERGIPLVIDSVDGLRGRVIDWSIAFLKTASGASSVYEVDYATLVQNMGGSSSKTRNSISGEEDDMIKDKVDDEEKEKDEAEKSKSEKDGEEEEGEDEEVTGEVTAEGETTVSGDVTKETATKEDGMREDADQSGEEEKADEEKREGGGKTPTRSAKSKTPPQATTTSEPGAKTPEGSTKPKTPTSQPGTPGKNKSNRNTPTKENEPEAAAVDQVSSGDGEEEGLTVPRLSKIQEEDGDMDDDLRSEMSTSTAPVLTSSQYNKYVRSLIKLLVGEPRLNEWIMKDFGPRQIENVSILCTSWQRPPLMVDPNGEGALWLGRLNSLINKRKLISLDMENRSDPHIMSSLEKAITKGKPVLMTNCGDKIDNMIAPLVHHRNTAHENDKEEEPRMILFCGRRTLCHPDFRFYLSSGEQKPQLNAITASSVSLINFGVSHDTLTEDLLTRVFARVRPELFKERSKALRNLQRQKDTLYRFSETVKDQVLSGGQEAMLSSPKALQFITNITDAKLQLAHQLADTQTILDDLDLLKDELYPVARRGSLLYSLMRSLAAIYPELRFTMEYFLHLFDEAVGGSLPEEYMGTGQEDEGADTDDAADEADGRGRVGSVTSQTQQEEGGNAEGGEEEKPKEEEAKEEEAGGAVEGEGEEKLAVAPAETEESVSTGAVHKLVHGSDSDDLPTIEMPEVTPLPSAGVEYTSYTSAKVKVLMDSLTSLVYHRIKMCLFEEDRLLFSTLMCLNMKVEAGEDITNEEMSLFLQGNPGLGMQLSLQDFDCRDAETPTWLPTEKWEDILALSVLPGPLDSLCVDFATNSEAWREWYHSPYPEKLPLPSGGGGAAGGGGKKKEEDDGGEKVDEGTEKEEKEGGRGSAGPQTPEEEVGRLNDFHRLLLLRMLRQDRLPTALLTYTQRHLALYDPEEEVFNVNEILKEARKHLGVLVLLPPVPSDPRGHPAMRLKLTRSPVDELILLAKAVGIPIERAVVSDGSFVSVEEALDSADKHEGWAIIEGIHLTTPPLLAKLTGHLERIHKSRVNFKEEQGEESKFCVFLTSGTNSALPASLVQNLLKVAWNSVLSYPDLSAKTDSQREEGAADKKLSEIFNPLSPRSYLKTAIVSAVRLIPEWALEKLQDSNCPQLSRALVFAVAVLHGLLTSRQLMGSVGLARWHPFGASQVSAAAQAILSPMLLTKDETEPPLEDLLLTISELVYGAMVAEDTDRKYIEALCERVIGSVYREPQSEILLGGTLIPVPPATIDPTEYAEWFEQTADDKMTLKTLQLNTTVERCTNEASATNFVARLDRMFETQNMEAGDVAIPPPSATASLLASPGGNSPLSGAAGTPGSGIPSSLPTISIDKLRSALDICLEHLPLLLDLGEDAAQLLMRTDYNFPYHCPSIISMSSAESALMPESIGYVLLQECLWINTVLCHIRQEIADLQGHLVGGAGALPVRLLPTVLSVQEEYVPTSWIHPNCQPCTHSLVTWLADLNKRHVQLNRWVRRGMVPTFNLKNNRLDHSQPSTIARGQLTNVWLGGLVNPGALLTALRQERAILARADLDDVEFHAVVMHDASQADFDMDEGGIFVSDLILENAAWNYKENGLVEAKGAGITSLKCVYLKPVVRARKVTPKAILQEDVDEEEEEQSGEKTFSTKNATIGEDAQSVTPQQTGEANKDPSSTGNEGGEPAATAAPVEDNKTQEQEGKEKVAEEGQATRPKSKNSQKSLKQEAAERKSVGGGSKAGEKVEKEEDAERAEEGEGGALPPGMVEVPIYMNKSRQIQVWSLPMRTSSPDVNWTLCRVALVLDEGLPEGGCKKSRAYLMLQRLQPMMRPSQPEDDDEEGQEEEDGAGMEDDVDDVDEEEEVNVEGDSGAESTRSQLSYKPMSPKAPPLPEGLGLKRENPLAEGKEGGEGEARPLSRMSAQSRGREEGGNGVKEKKNEEGGVAQGDQTDGKVVDAGEKAEGEGKGQSQDPARGDEPDAERLDRQREGDRGGEEVAVATDGQVSSAPAGQQDEASKSGAGAEEGSQAQEAIPHPGSRQASRGSKRNVDGANPTSQDGSGEGGGQRATEDSKTNTAAESASRVKSGTRKASGKGNGGRGGEEEAPARKPVTAAAQKPGSKPVSRESQKKMPLETKVTDPQTTAANEEQPTEADKAHEQEAVNTENLSGDQEGSGGRGTEEDPPKTEGENATGGGEVSAVERSDDAGHMTLDFKPAGTPAAASKDKPASREKPPTREKPASREKVLSREKPASREKLASRGKVASREKPASRGSQSKVPPPSTTTRGTENAAGEGDTA</sequence>
<comment type="similarity">
    <text evidence="2">Belongs to the dynein heavy chain family.</text>
</comment>
<dbReference type="PANTHER" id="PTHR46961:SF21">
    <property type="entry name" value="LOW QUALITY PROTEIN: DYNEIN BETA CHAIN, FLAGELLAR OUTER ARM-LIKE"/>
    <property type="match status" value="1"/>
</dbReference>
<proteinExistence type="inferred from homology"/>
<dbReference type="InterPro" id="IPR041658">
    <property type="entry name" value="AAA_lid_11"/>
</dbReference>
<feature type="compositionally biased region" description="Polar residues" evidence="15">
    <location>
        <begin position="6209"/>
        <end position="6219"/>
    </location>
</feature>
<dbReference type="Gene3D" id="1.20.140.100">
    <property type="entry name" value="Dynein heavy chain, N-terminal domain 2"/>
    <property type="match status" value="1"/>
</dbReference>
<keyword evidence="4" id="KW-0493">Microtubule</keyword>
<dbReference type="Pfam" id="PF17857">
    <property type="entry name" value="AAA_lid_1"/>
    <property type="match status" value="1"/>
</dbReference>
<feature type="compositionally biased region" description="Polar residues" evidence="15">
    <location>
        <begin position="5735"/>
        <end position="5753"/>
    </location>
</feature>
<dbReference type="Gene3D" id="1.20.1270.280">
    <property type="match status" value="1"/>
</dbReference>
<dbReference type="Gene3D" id="1.20.920.20">
    <property type="match status" value="1"/>
</dbReference>
<feature type="domain" description="AAA+ ATPase" evidence="16">
    <location>
        <begin position="3081"/>
        <end position="3229"/>
    </location>
</feature>
<feature type="region of interest" description="Disordered" evidence="15">
    <location>
        <begin position="4907"/>
        <end position="4959"/>
    </location>
</feature>
<evidence type="ECO:0000256" key="5">
    <source>
        <dbReference type="ARBA" id="ARBA00022737"/>
    </source>
</evidence>
<dbReference type="Pfam" id="PF12775">
    <property type="entry name" value="AAA_7"/>
    <property type="match status" value="1"/>
</dbReference>
<feature type="compositionally biased region" description="Basic and acidic residues" evidence="15">
    <location>
        <begin position="4923"/>
        <end position="4946"/>
    </location>
</feature>
<dbReference type="InterPro" id="IPR041466">
    <property type="entry name" value="Dynein_AAA5_ext"/>
</dbReference>
<keyword evidence="10" id="KW-0969">Cilium</keyword>
<protein>
    <recommendedName>
        <fullName evidence="16">AAA+ ATPase domain-containing protein</fullName>
    </recommendedName>
</protein>
<feature type="compositionally biased region" description="Basic and acidic residues" evidence="15">
    <location>
        <begin position="4199"/>
        <end position="4214"/>
    </location>
</feature>
<accession>A0AAE1APQ0</accession>
<dbReference type="Pfam" id="PF12777">
    <property type="entry name" value="MT"/>
    <property type="match status" value="1"/>
</dbReference>
<feature type="region of interest" description="Disordered" evidence="15">
    <location>
        <begin position="1909"/>
        <end position="2010"/>
    </location>
</feature>
<feature type="region of interest" description="Disordered" evidence="15">
    <location>
        <begin position="5395"/>
        <end position="5418"/>
    </location>
</feature>
<evidence type="ECO:0000259" key="16">
    <source>
        <dbReference type="SMART" id="SM00382"/>
    </source>
</evidence>
<dbReference type="Gene3D" id="3.20.180.20">
    <property type="entry name" value="Dynein heavy chain, N-terminal domain 2"/>
    <property type="match status" value="1"/>
</dbReference>
<evidence type="ECO:0000256" key="1">
    <source>
        <dbReference type="ARBA" id="ARBA00004430"/>
    </source>
</evidence>
<feature type="compositionally biased region" description="Polar residues" evidence="15">
    <location>
        <begin position="1937"/>
        <end position="1948"/>
    </location>
</feature>
<feature type="compositionally biased region" description="Low complexity" evidence="15">
    <location>
        <begin position="6089"/>
        <end position="6103"/>
    </location>
</feature>
<dbReference type="Pfam" id="PF08393">
    <property type="entry name" value="DHC_N2"/>
    <property type="match status" value="1"/>
</dbReference>
<dbReference type="FunFam" id="1.20.140.100:FF:000001">
    <property type="entry name" value="dynein heavy chain 17, axonemal"/>
    <property type="match status" value="1"/>
</dbReference>
<organism evidence="17 18">
    <name type="scientific">Elysia crispata</name>
    <name type="common">lettuce slug</name>
    <dbReference type="NCBI Taxonomy" id="231223"/>
    <lineage>
        <taxon>Eukaryota</taxon>
        <taxon>Metazoa</taxon>
        <taxon>Spiralia</taxon>
        <taxon>Lophotrochozoa</taxon>
        <taxon>Mollusca</taxon>
        <taxon>Gastropoda</taxon>
        <taxon>Heterobranchia</taxon>
        <taxon>Euthyneura</taxon>
        <taxon>Panpulmonata</taxon>
        <taxon>Sacoglossa</taxon>
        <taxon>Placobranchoidea</taxon>
        <taxon>Plakobranchidae</taxon>
        <taxon>Elysia</taxon>
    </lineage>
</organism>
<dbReference type="SUPFAM" id="SSF52540">
    <property type="entry name" value="P-loop containing nucleoside triphosphate hydrolases"/>
    <property type="match status" value="2"/>
</dbReference>
<evidence type="ECO:0000256" key="12">
    <source>
        <dbReference type="ARBA" id="ARBA00023212"/>
    </source>
</evidence>
<feature type="domain" description="AAA+ ATPase" evidence="16">
    <location>
        <begin position="2717"/>
        <end position="2854"/>
    </location>
</feature>
<dbReference type="GO" id="GO:0005524">
    <property type="term" value="F:ATP binding"/>
    <property type="evidence" value="ECO:0007669"/>
    <property type="project" value="UniProtKB-KW"/>
</dbReference>
<comment type="caution">
    <text evidence="17">The sequence shown here is derived from an EMBL/GenBank/DDBJ whole genome shotgun (WGS) entry which is preliminary data.</text>
</comment>
<evidence type="ECO:0000256" key="11">
    <source>
        <dbReference type="ARBA" id="ARBA00023175"/>
    </source>
</evidence>
<feature type="compositionally biased region" description="Polar residues" evidence="15">
    <location>
        <begin position="6232"/>
        <end position="6242"/>
    </location>
</feature>
<dbReference type="Pfam" id="PF17852">
    <property type="entry name" value="Dynein_AAA_lid"/>
    <property type="match status" value="1"/>
</dbReference>
<feature type="compositionally biased region" description="Low complexity" evidence="15">
    <location>
        <begin position="1636"/>
        <end position="1649"/>
    </location>
</feature>
<feature type="region of interest" description="Disordered" evidence="15">
    <location>
        <begin position="2077"/>
        <end position="2196"/>
    </location>
</feature>
<dbReference type="GO" id="GO:0007018">
    <property type="term" value="P:microtubule-based movement"/>
    <property type="evidence" value="ECO:0007669"/>
    <property type="project" value="InterPro"/>
</dbReference>
<keyword evidence="5" id="KW-0677">Repeat</keyword>
<dbReference type="SMART" id="SM00382">
    <property type="entry name" value="AAA"/>
    <property type="match status" value="2"/>
</dbReference>
<dbReference type="InterPro" id="IPR042222">
    <property type="entry name" value="Dynein_2_N"/>
</dbReference>
<keyword evidence="8" id="KW-0243">Dynein</keyword>
<feature type="coiled-coil region" evidence="14">
    <location>
        <begin position="3745"/>
        <end position="3772"/>
    </location>
</feature>
<evidence type="ECO:0000256" key="15">
    <source>
        <dbReference type="SAM" id="MobiDB-lite"/>
    </source>
</evidence>
<dbReference type="Pfam" id="PF12780">
    <property type="entry name" value="AAA_8"/>
    <property type="match status" value="1"/>
</dbReference>
<dbReference type="InterPro" id="IPR035699">
    <property type="entry name" value="AAA_6"/>
</dbReference>
<comment type="subcellular location">
    <subcellularLocation>
        <location evidence="1">Cytoplasm</location>
        <location evidence="1">Cytoskeleton</location>
        <location evidence="1">Cilium axoneme</location>
    </subcellularLocation>
</comment>
<evidence type="ECO:0000313" key="18">
    <source>
        <dbReference type="Proteomes" id="UP001283361"/>
    </source>
</evidence>
<dbReference type="FunFam" id="1.10.287.2620:FF:000002">
    <property type="entry name" value="Dynein heavy chain 2, axonemal"/>
    <property type="match status" value="1"/>
</dbReference>
<evidence type="ECO:0000256" key="2">
    <source>
        <dbReference type="ARBA" id="ARBA00008887"/>
    </source>
</evidence>
<feature type="compositionally biased region" description="Polar residues" evidence="15">
    <location>
        <begin position="1623"/>
        <end position="1635"/>
    </location>
</feature>
<feature type="compositionally biased region" description="Basic and acidic residues" evidence="15">
    <location>
        <begin position="5767"/>
        <end position="5782"/>
    </location>
</feature>
<feature type="compositionally biased region" description="Acidic residues" evidence="15">
    <location>
        <begin position="5907"/>
        <end position="5938"/>
    </location>
</feature>
<feature type="region of interest" description="Disordered" evidence="15">
    <location>
        <begin position="5901"/>
        <end position="6369"/>
    </location>
</feature>
<dbReference type="Gene3D" id="1.10.8.710">
    <property type="match status" value="1"/>
</dbReference>
<dbReference type="Pfam" id="PF08385">
    <property type="entry name" value="DHC_N1"/>
    <property type="match status" value="2"/>
</dbReference>
<dbReference type="Gene3D" id="1.20.920.30">
    <property type="match status" value="1"/>
</dbReference>
<feature type="region of interest" description="Disordered" evidence="15">
    <location>
        <begin position="1116"/>
        <end position="1159"/>
    </location>
</feature>
<evidence type="ECO:0000256" key="9">
    <source>
        <dbReference type="ARBA" id="ARBA00023054"/>
    </source>
</evidence>
<evidence type="ECO:0000256" key="13">
    <source>
        <dbReference type="ARBA" id="ARBA00023273"/>
    </source>
</evidence>
<evidence type="ECO:0000256" key="4">
    <source>
        <dbReference type="ARBA" id="ARBA00022701"/>
    </source>
</evidence>
<feature type="compositionally biased region" description="Basic and acidic residues" evidence="15">
    <location>
        <begin position="6045"/>
        <end position="6066"/>
    </location>
</feature>
<feature type="compositionally biased region" description="Basic and acidic residues" evidence="15">
    <location>
        <begin position="5968"/>
        <end position="5988"/>
    </location>
</feature>
<dbReference type="GO" id="GO:0045505">
    <property type="term" value="F:dynein intermediate chain binding"/>
    <property type="evidence" value="ECO:0007669"/>
    <property type="project" value="InterPro"/>
</dbReference>
<dbReference type="InterPro" id="IPR035706">
    <property type="entry name" value="AAA_9"/>
</dbReference>
<feature type="compositionally biased region" description="Basic residues" evidence="15">
    <location>
        <begin position="1912"/>
        <end position="1921"/>
    </location>
</feature>
<dbReference type="GO" id="GO:0005930">
    <property type="term" value="C:axoneme"/>
    <property type="evidence" value="ECO:0007669"/>
    <property type="project" value="UniProtKB-SubCell"/>
</dbReference>
<reference evidence="17" key="1">
    <citation type="journal article" date="2023" name="G3 (Bethesda)">
        <title>A reference genome for the long-term kleptoplast-retaining sea slug Elysia crispata morphotype clarki.</title>
        <authorList>
            <person name="Eastman K.E."/>
            <person name="Pendleton A.L."/>
            <person name="Shaikh M.A."/>
            <person name="Suttiyut T."/>
            <person name="Ogas R."/>
            <person name="Tomko P."/>
            <person name="Gavelis G."/>
            <person name="Widhalm J.R."/>
            <person name="Wisecaver J.H."/>
        </authorList>
    </citation>
    <scope>NUCLEOTIDE SEQUENCE</scope>
    <source>
        <strain evidence="17">ECLA1</strain>
    </source>
</reference>
<feature type="compositionally biased region" description="Low complexity" evidence="15">
    <location>
        <begin position="1146"/>
        <end position="1157"/>
    </location>
</feature>
<dbReference type="InterPro" id="IPR041228">
    <property type="entry name" value="Dynein_C"/>
</dbReference>
<feature type="compositionally biased region" description="Polar residues" evidence="15">
    <location>
        <begin position="4235"/>
        <end position="4252"/>
    </location>
</feature>
<dbReference type="InterPro" id="IPR024317">
    <property type="entry name" value="Dynein_heavy_chain_D4_dom"/>
</dbReference>
<dbReference type="InterPro" id="IPR043157">
    <property type="entry name" value="Dynein_AAA1S"/>
</dbReference>
<dbReference type="InterPro" id="IPR026983">
    <property type="entry name" value="DHC"/>
</dbReference>
<evidence type="ECO:0000256" key="7">
    <source>
        <dbReference type="ARBA" id="ARBA00022840"/>
    </source>
</evidence>
<feature type="compositionally biased region" description="Gly residues" evidence="15">
    <location>
        <begin position="4912"/>
        <end position="4921"/>
    </location>
</feature>
<dbReference type="InterPro" id="IPR042228">
    <property type="entry name" value="Dynein_linker_3"/>
</dbReference>
<dbReference type="Gene3D" id="1.10.287.2620">
    <property type="match status" value="1"/>
</dbReference>
<feature type="compositionally biased region" description="Polar residues" evidence="15">
    <location>
        <begin position="6343"/>
        <end position="6359"/>
    </location>
</feature>
<dbReference type="GO" id="GO:0016887">
    <property type="term" value="F:ATP hydrolysis activity"/>
    <property type="evidence" value="ECO:0007669"/>
    <property type="project" value="InterPro"/>
</dbReference>
<keyword evidence="3" id="KW-0963">Cytoplasm</keyword>
<dbReference type="Gene3D" id="1.10.472.130">
    <property type="match status" value="1"/>
</dbReference>
<dbReference type="Pfam" id="PF18199">
    <property type="entry name" value="Dynein_C"/>
    <property type="match status" value="1"/>
</dbReference>
<feature type="coiled-coil region" evidence="14">
    <location>
        <begin position="3962"/>
        <end position="3996"/>
    </location>
</feature>
<dbReference type="InterPro" id="IPR024743">
    <property type="entry name" value="Dynein_HC_stalk"/>
</dbReference>
<feature type="compositionally biased region" description="Basic and acidic residues" evidence="15">
    <location>
        <begin position="5798"/>
        <end position="5807"/>
    </location>
</feature>
<keyword evidence="9 14" id="KW-0175">Coiled coil</keyword>
<feature type="compositionally biased region" description="Polar residues" evidence="15">
    <location>
        <begin position="1599"/>
        <end position="1616"/>
    </location>
</feature>
<feature type="compositionally biased region" description="Polar residues" evidence="15">
    <location>
        <begin position="4131"/>
        <end position="4143"/>
    </location>
</feature>
<dbReference type="InterPro" id="IPR043160">
    <property type="entry name" value="Dynein_C_barrel"/>
</dbReference>
<dbReference type="EMBL" id="JAWDGP010001461">
    <property type="protein sequence ID" value="KAK3791649.1"/>
    <property type="molecule type" value="Genomic_DNA"/>
</dbReference>
<dbReference type="InterPro" id="IPR042219">
    <property type="entry name" value="AAA_lid_11_sf"/>
</dbReference>
<feature type="region of interest" description="Disordered" evidence="15">
    <location>
        <begin position="4131"/>
        <end position="4334"/>
    </location>
</feature>
<dbReference type="Pfam" id="PF12774">
    <property type="entry name" value="AAA_6"/>
    <property type="match status" value="1"/>
</dbReference>
<evidence type="ECO:0000256" key="8">
    <source>
        <dbReference type="ARBA" id="ARBA00023017"/>
    </source>
</evidence>
<feature type="compositionally biased region" description="Polar residues" evidence="15">
    <location>
        <begin position="4259"/>
        <end position="4283"/>
    </location>
</feature>
<feature type="compositionally biased region" description="Basic and acidic residues" evidence="15">
    <location>
        <begin position="6022"/>
        <end position="6037"/>
    </location>
</feature>
<feature type="compositionally biased region" description="Basic and acidic residues" evidence="15">
    <location>
        <begin position="4150"/>
        <end position="4171"/>
    </location>
</feature>
<feature type="compositionally biased region" description="Basic and acidic residues" evidence="15">
    <location>
        <begin position="6249"/>
        <end position="6259"/>
    </location>
</feature>
<feature type="region of interest" description="Disordered" evidence="15">
    <location>
        <begin position="4660"/>
        <end position="4745"/>
    </location>
</feature>
<dbReference type="GO" id="GO:0031514">
    <property type="term" value="C:motile cilium"/>
    <property type="evidence" value="ECO:0007669"/>
    <property type="project" value="UniProtKB-ARBA"/>
</dbReference>
<dbReference type="PANTHER" id="PTHR46961">
    <property type="entry name" value="DYNEIN HEAVY CHAIN 1, AXONEMAL-LIKE PROTEIN"/>
    <property type="match status" value="1"/>
</dbReference>
<name>A0AAE1APQ0_9GAST</name>
<dbReference type="GO" id="GO:0051959">
    <property type="term" value="F:dynein light intermediate chain binding"/>
    <property type="evidence" value="ECO:0007669"/>
    <property type="project" value="InterPro"/>
</dbReference>
<feature type="compositionally biased region" description="Acidic residues" evidence="15">
    <location>
        <begin position="4172"/>
        <end position="4184"/>
    </location>
</feature>
<evidence type="ECO:0000256" key="3">
    <source>
        <dbReference type="ARBA" id="ARBA00022490"/>
    </source>
</evidence>
<evidence type="ECO:0000256" key="6">
    <source>
        <dbReference type="ARBA" id="ARBA00022741"/>
    </source>
</evidence>
<feature type="compositionally biased region" description="Polar residues" evidence="15">
    <location>
        <begin position="2078"/>
        <end position="2092"/>
    </location>
</feature>
<keyword evidence="13" id="KW-0966">Cell projection</keyword>
<evidence type="ECO:0000256" key="10">
    <source>
        <dbReference type="ARBA" id="ARBA00023069"/>
    </source>
</evidence>
<feature type="compositionally biased region" description="Polar residues" evidence="15">
    <location>
        <begin position="5396"/>
        <end position="5410"/>
    </location>
</feature>
<dbReference type="InterPro" id="IPR011704">
    <property type="entry name" value="ATPase_dyneun-rel_AAA"/>
</dbReference>
<feature type="compositionally biased region" description="Acidic residues" evidence="15">
    <location>
        <begin position="5708"/>
        <end position="5717"/>
    </location>
</feature>
<keyword evidence="12" id="KW-0206">Cytoskeleton</keyword>
<feature type="region of interest" description="Disordered" evidence="15">
    <location>
        <begin position="5708"/>
        <end position="5840"/>
    </location>
</feature>
<dbReference type="Gene3D" id="1.10.8.720">
    <property type="entry name" value="Region D6 of dynein motor"/>
    <property type="match status" value="1"/>
</dbReference>
<dbReference type="GO" id="GO:0030286">
    <property type="term" value="C:dynein complex"/>
    <property type="evidence" value="ECO:0007669"/>
    <property type="project" value="UniProtKB-KW"/>
</dbReference>
<feature type="compositionally biased region" description="Polar residues" evidence="15">
    <location>
        <begin position="1116"/>
        <end position="1136"/>
    </location>
</feature>
<keyword evidence="6" id="KW-0547">Nucleotide-binding</keyword>
<evidence type="ECO:0000313" key="17">
    <source>
        <dbReference type="EMBL" id="KAK3791649.1"/>
    </source>
</evidence>
<dbReference type="Proteomes" id="UP001283361">
    <property type="component" value="Unassembled WGS sequence"/>
</dbReference>
<feature type="compositionally biased region" description="Acidic residues" evidence="15">
    <location>
        <begin position="5821"/>
        <end position="5831"/>
    </location>
</feature>
<feature type="compositionally biased region" description="Low complexity" evidence="15">
    <location>
        <begin position="1923"/>
        <end position="1935"/>
    </location>
</feature>
<feature type="compositionally biased region" description="Basic and acidic residues" evidence="15">
    <location>
        <begin position="6294"/>
        <end position="6341"/>
    </location>
</feature>
<dbReference type="Gene3D" id="3.40.50.300">
    <property type="entry name" value="P-loop containing nucleotide triphosphate hydrolases"/>
    <property type="match status" value="6"/>
</dbReference>
<feature type="compositionally biased region" description="Basic and acidic residues" evidence="15">
    <location>
        <begin position="2113"/>
        <end position="2123"/>
    </location>
</feature>
<dbReference type="Pfam" id="PF07728">
    <property type="entry name" value="AAA_5"/>
    <property type="match status" value="1"/>
</dbReference>
<dbReference type="Gene3D" id="1.10.8.1220">
    <property type="match status" value="1"/>
</dbReference>
<dbReference type="GO" id="GO:0005874">
    <property type="term" value="C:microtubule"/>
    <property type="evidence" value="ECO:0007669"/>
    <property type="project" value="UniProtKB-KW"/>
</dbReference>
<feature type="region of interest" description="Disordered" evidence="15">
    <location>
        <begin position="1599"/>
        <end position="1649"/>
    </location>
</feature>
<feature type="compositionally biased region" description="Basic and acidic residues" evidence="15">
    <location>
        <begin position="6194"/>
        <end position="6208"/>
    </location>
</feature>
<feature type="compositionally biased region" description="Acidic residues" evidence="15">
    <location>
        <begin position="4667"/>
        <end position="4680"/>
    </location>
</feature>
<dbReference type="Gene3D" id="1.20.58.1120">
    <property type="match status" value="1"/>
</dbReference>
<dbReference type="InterPro" id="IPR041589">
    <property type="entry name" value="DNAH3_AAA_lid_1"/>
</dbReference>
<dbReference type="InterPro" id="IPR013602">
    <property type="entry name" value="Dynein_heavy_linker"/>
</dbReference>
<dbReference type="InterPro" id="IPR003593">
    <property type="entry name" value="AAA+_ATPase"/>
</dbReference>
<keyword evidence="18" id="KW-1185">Reference proteome</keyword>
<evidence type="ECO:0000256" key="14">
    <source>
        <dbReference type="SAM" id="Coils"/>
    </source>
</evidence>
<gene>
    <name evidence="17" type="ORF">RRG08_050602</name>
</gene>
<dbReference type="InterPro" id="IPR027417">
    <property type="entry name" value="P-loop_NTPase"/>
</dbReference>
<dbReference type="Gene3D" id="3.10.490.20">
    <property type="match status" value="1"/>
</dbReference>
<feature type="compositionally biased region" description="Basic and acidic residues" evidence="15">
    <location>
        <begin position="5997"/>
        <end position="6013"/>
    </location>
</feature>
<dbReference type="Pfam" id="PF18198">
    <property type="entry name" value="AAA_lid_11"/>
    <property type="match status" value="1"/>
</dbReference>
<feature type="compositionally biased region" description="Polar residues" evidence="15">
    <location>
        <begin position="6145"/>
        <end position="6156"/>
    </location>
</feature>
<keyword evidence="11" id="KW-0505">Motor protein</keyword>